<evidence type="ECO:0000313" key="3">
    <source>
        <dbReference type="EMBL" id="EHH10104.1"/>
    </source>
</evidence>
<keyword evidence="4" id="KW-1185">Reference proteome</keyword>
<protein>
    <submittedName>
        <fullName evidence="3">Periplasmic linker protein</fullName>
    </submittedName>
</protein>
<evidence type="ECO:0000259" key="2">
    <source>
        <dbReference type="Pfam" id="PF25954"/>
    </source>
</evidence>
<dbReference type="Gene3D" id="2.40.50.100">
    <property type="match status" value="1"/>
</dbReference>
<proteinExistence type="inferred from homology"/>
<dbReference type="eggNOG" id="COG0845">
    <property type="taxonomic scope" value="Bacteria"/>
</dbReference>
<feature type="domain" description="CusB-like beta-barrel" evidence="2">
    <location>
        <begin position="57"/>
        <end position="126"/>
    </location>
</feature>
<dbReference type="PANTHER" id="PTHR30469:SF29">
    <property type="entry name" value="BLR2860 PROTEIN"/>
    <property type="match status" value="1"/>
</dbReference>
<dbReference type="SUPFAM" id="SSF111369">
    <property type="entry name" value="HlyD-like secretion proteins"/>
    <property type="match status" value="1"/>
</dbReference>
<accession>G6YDQ1</accession>
<dbReference type="Gene3D" id="2.40.420.20">
    <property type="match status" value="1"/>
</dbReference>
<dbReference type="Gene3D" id="1.10.287.470">
    <property type="entry name" value="Helix hairpin bin"/>
    <property type="match status" value="1"/>
</dbReference>
<dbReference type="GO" id="GO:1990281">
    <property type="term" value="C:efflux pump complex"/>
    <property type="evidence" value="ECO:0007669"/>
    <property type="project" value="TreeGrafter"/>
</dbReference>
<dbReference type="Pfam" id="PF25954">
    <property type="entry name" value="Beta-barrel_RND_2"/>
    <property type="match status" value="1"/>
</dbReference>
<dbReference type="NCBIfam" id="TIGR01730">
    <property type="entry name" value="RND_mfp"/>
    <property type="match status" value="1"/>
</dbReference>
<gene>
    <name evidence="3" type="ORF">MEA186_20469</name>
</gene>
<dbReference type="Proteomes" id="UP000002949">
    <property type="component" value="Unassembled WGS sequence"/>
</dbReference>
<dbReference type="GO" id="GO:0015562">
    <property type="term" value="F:efflux transmembrane transporter activity"/>
    <property type="evidence" value="ECO:0007669"/>
    <property type="project" value="TreeGrafter"/>
</dbReference>
<dbReference type="PATRIC" id="fig|1082933.3.peg.3986"/>
<reference evidence="3 4" key="1">
    <citation type="journal article" date="2012" name="J. Bacteriol.">
        <title>Draft Genome Sequence of Plant Growth-Promoting Rhizobium Mesorhizobium amorphae, Isolated from Zinc-Lead Mine Tailings.</title>
        <authorList>
            <person name="Hao X."/>
            <person name="Lin Y."/>
            <person name="Johnstone L."/>
            <person name="Baltrus D.A."/>
            <person name="Miller S.J."/>
            <person name="Wei G."/>
            <person name="Rensing C."/>
        </authorList>
    </citation>
    <scope>NUCLEOTIDE SEQUENCE [LARGE SCALE GENOMIC DNA]</scope>
    <source>
        <strain evidence="3 4">CCNWGS0123</strain>
    </source>
</reference>
<dbReference type="AlphaFoldDB" id="G6YDQ1"/>
<name>G6YDQ1_9HYPH</name>
<evidence type="ECO:0000313" key="4">
    <source>
        <dbReference type="Proteomes" id="UP000002949"/>
    </source>
</evidence>
<dbReference type="PANTHER" id="PTHR30469">
    <property type="entry name" value="MULTIDRUG RESISTANCE PROTEIN MDTA"/>
    <property type="match status" value="1"/>
</dbReference>
<evidence type="ECO:0000256" key="1">
    <source>
        <dbReference type="ARBA" id="ARBA00009477"/>
    </source>
</evidence>
<dbReference type="InterPro" id="IPR058792">
    <property type="entry name" value="Beta-barrel_RND_2"/>
</dbReference>
<dbReference type="InterPro" id="IPR006143">
    <property type="entry name" value="RND_pump_MFP"/>
</dbReference>
<organism evidence="3 4">
    <name type="scientific">Mesorhizobium amorphae CCNWGS0123</name>
    <dbReference type="NCBI Taxonomy" id="1082933"/>
    <lineage>
        <taxon>Bacteria</taxon>
        <taxon>Pseudomonadati</taxon>
        <taxon>Pseudomonadota</taxon>
        <taxon>Alphaproteobacteria</taxon>
        <taxon>Hyphomicrobiales</taxon>
        <taxon>Phyllobacteriaceae</taxon>
        <taxon>Mesorhizobium</taxon>
    </lineage>
</organism>
<dbReference type="Gene3D" id="2.40.30.170">
    <property type="match status" value="1"/>
</dbReference>
<dbReference type="EMBL" id="AGSN01000134">
    <property type="protein sequence ID" value="EHH10104.1"/>
    <property type="molecule type" value="Genomic_DNA"/>
</dbReference>
<comment type="similarity">
    <text evidence="1">Belongs to the membrane fusion protein (MFP) (TC 8.A.1) family.</text>
</comment>
<dbReference type="STRING" id="1082933.A6B35_01695"/>
<sequence length="219" mass="23074">MAQSVLEAMQAELGRNEVKAPFDGIIDRVPVEVGSSVMAGGEVATILKLDPVIARGEVSERDLRYIKIGDEANVRLVNDQKVTGTVRYISRDASSQTRTFRVEVAIPNADGSIPAGMTAEIALSAQPTDAIMLPRSVVTLGDKGDLGIRAVGKDSKVAFFPIDLVDDTPNGLVLGGIPDDARIIVAGQELVKEGDLVKPVEADQATINKLIGEATAGTQ</sequence>